<proteinExistence type="predicted"/>
<gene>
    <name evidence="1" type="ORF">SVIM_LOCUS147803</name>
</gene>
<accession>A0A6N2KWB6</accession>
<dbReference type="EMBL" id="CAADRP010000868">
    <property type="protein sequence ID" value="VFU32930.1"/>
    <property type="molecule type" value="Genomic_DNA"/>
</dbReference>
<reference evidence="1" key="1">
    <citation type="submission" date="2019-03" db="EMBL/GenBank/DDBJ databases">
        <authorList>
            <person name="Mank J."/>
            <person name="Almeida P."/>
        </authorList>
    </citation>
    <scope>NUCLEOTIDE SEQUENCE</scope>
    <source>
        <strain evidence="1">78183</strain>
    </source>
</reference>
<protein>
    <submittedName>
        <fullName evidence="1">Uncharacterized protein</fullName>
    </submittedName>
</protein>
<sequence length="67" mass="7825">MGCLAFGSREFSFLHTSKILNLFVIRHQHQFGFKRSYLSWNHSVISVPEIQVSKIFLFGVENKLLIK</sequence>
<organism evidence="1">
    <name type="scientific">Salix viminalis</name>
    <name type="common">Common osier</name>
    <name type="synonym">Basket willow</name>
    <dbReference type="NCBI Taxonomy" id="40686"/>
    <lineage>
        <taxon>Eukaryota</taxon>
        <taxon>Viridiplantae</taxon>
        <taxon>Streptophyta</taxon>
        <taxon>Embryophyta</taxon>
        <taxon>Tracheophyta</taxon>
        <taxon>Spermatophyta</taxon>
        <taxon>Magnoliopsida</taxon>
        <taxon>eudicotyledons</taxon>
        <taxon>Gunneridae</taxon>
        <taxon>Pentapetalae</taxon>
        <taxon>rosids</taxon>
        <taxon>fabids</taxon>
        <taxon>Malpighiales</taxon>
        <taxon>Salicaceae</taxon>
        <taxon>Saliceae</taxon>
        <taxon>Salix</taxon>
    </lineage>
</organism>
<dbReference type="AlphaFoldDB" id="A0A6N2KWB6"/>
<name>A0A6N2KWB6_SALVM</name>
<evidence type="ECO:0000313" key="1">
    <source>
        <dbReference type="EMBL" id="VFU32930.1"/>
    </source>
</evidence>